<dbReference type="EMBL" id="JBHTMP010000018">
    <property type="protein sequence ID" value="MFD1322179.1"/>
    <property type="molecule type" value="Genomic_DNA"/>
</dbReference>
<keyword evidence="2" id="KW-0929">Antimicrobial</keyword>
<protein>
    <recommendedName>
        <fullName evidence="11">HNH endonuclease</fullName>
    </recommendedName>
</protein>
<dbReference type="Proteomes" id="UP001597260">
    <property type="component" value="Unassembled WGS sequence"/>
</dbReference>
<name>A0ABW3YCL5_9ACTN</name>
<comment type="similarity">
    <text evidence="1">Belongs to the colicin/pyosin nuclease family.</text>
</comment>
<sequence length="194" mass="21933">MAATGSADRRECRGVPEPSRRSNARSHVRLVKDFREVFWKEVANGSDLTAGFSPQSIGRMRSGDSLFVVKEQRHGGGKNLVLHHVQPIQHGGGVYDMDNLLLSHPSITPRSSIRAIITGMAKRYLDEAGRERALQLIRQLRDPRLPDEASGPLFDELERLLVHPRVVNLIFFEDPELSDEEVVERALEYKPFEL</sequence>
<feature type="compositionally biased region" description="Basic and acidic residues" evidence="8">
    <location>
        <begin position="7"/>
        <end position="20"/>
    </location>
</feature>
<keyword evidence="6" id="KW-0044">Antibiotic</keyword>
<reference evidence="10" key="1">
    <citation type="journal article" date="2019" name="Int. J. Syst. Evol. Microbiol.">
        <title>The Global Catalogue of Microorganisms (GCM) 10K type strain sequencing project: providing services to taxonomists for standard genome sequencing and annotation.</title>
        <authorList>
            <consortium name="The Broad Institute Genomics Platform"/>
            <consortium name="The Broad Institute Genome Sequencing Center for Infectious Disease"/>
            <person name="Wu L."/>
            <person name="Ma J."/>
        </authorList>
    </citation>
    <scope>NUCLEOTIDE SEQUENCE [LARGE SCALE GENOMIC DNA]</scope>
    <source>
        <strain evidence="10">JCM 31037</strain>
    </source>
</reference>
<keyword evidence="10" id="KW-1185">Reference proteome</keyword>
<evidence type="ECO:0000256" key="8">
    <source>
        <dbReference type="SAM" id="MobiDB-lite"/>
    </source>
</evidence>
<comment type="caution">
    <text evidence="9">The sequence shown here is derived from an EMBL/GenBank/DDBJ whole genome shotgun (WGS) entry which is preliminary data.</text>
</comment>
<dbReference type="InterPro" id="IPR037146">
    <property type="entry name" value="Colicin/pyocin_DNase_dom_sf"/>
</dbReference>
<evidence type="ECO:0000256" key="4">
    <source>
        <dbReference type="ARBA" id="ARBA00022759"/>
    </source>
</evidence>
<evidence type="ECO:0000256" key="2">
    <source>
        <dbReference type="ARBA" id="ARBA00022529"/>
    </source>
</evidence>
<feature type="region of interest" description="Disordered" evidence="8">
    <location>
        <begin position="1"/>
        <end position="24"/>
    </location>
</feature>
<evidence type="ECO:0000313" key="10">
    <source>
        <dbReference type="Proteomes" id="UP001597260"/>
    </source>
</evidence>
<evidence type="ECO:0000256" key="6">
    <source>
        <dbReference type="ARBA" id="ARBA00023022"/>
    </source>
</evidence>
<gene>
    <name evidence="9" type="ORF">ACFQ4H_13860</name>
</gene>
<evidence type="ECO:0000256" key="5">
    <source>
        <dbReference type="ARBA" id="ARBA00022801"/>
    </source>
</evidence>
<organism evidence="9 10">
    <name type="scientific">Micromonospora sonneratiae</name>
    <dbReference type="NCBI Taxonomy" id="1184706"/>
    <lineage>
        <taxon>Bacteria</taxon>
        <taxon>Bacillati</taxon>
        <taxon>Actinomycetota</taxon>
        <taxon>Actinomycetes</taxon>
        <taxon>Micromonosporales</taxon>
        <taxon>Micromonosporaceae</taxon>
        <taxon>Micromonospora</taxon>
    </lineage>
</organism>
<evidence type="ECO:0000256" key="3">
    <source>
        <dbReference type="ARBA" id="ARBA00022722"/>
    </source>
</evidence>
<dbReference type="SUPFAM" id="SSF54060">
    <property type="entry name" value="His-Me finger endonucleases"/>
    <property type="match status" value="1"/>
</dbReference>
<dbReference type="InterPro" id="IPR003615">
    <property type="entry name" value="HNH_nuc"/>
</dbReference>
<evidence type="ECO:0000313" key="9">
    <source>
        <dbReference type="EMBL" id="MFD1322179.1"/>
    </source>
</evidence>
<keyword evidence="3" id="KW-0540">Nuclease</keyword>
<dbReference type="InterPro" id="IPR044925">
    <property type="entry name" value="His-Me_finger_sf"/>
</dbReference>
<dbReference type="Pfam" id="PF21431">
    <property type="entry name" value="Col-Pyo_DNase"/>
    <property type="match status" value="1"/>
</dbReference>
<accession>A0ABW3YCL5</accession>
<evidence type="ECO:0000256" key="1">
    <source>
        <dbReference type="ARBA" id="ARBA00006811"/>
    </source>
</evidence>
<keyword evidence="7" id="KW-0078">Bacteriocin</keyword>
<proteinExistence type="inferred from homology"/>
<dbReference type="RefSeq" id="WP_377570803.1">
    <property type="nucleotide sequence ID" value="NZ_JBHTMP010000018.1"/>
</dbReference>
<keyword evidence="5" id="KW-0378">Hydrolase</keyword>
<evidence type="ECO:0000256" key="7">
    <source>
        <dbReference type="ARBA" id="ARBA00023048"/>
    </source>
</evidence>
<evidence type="ECO:0008006" key="11">
    <source>
        <dbReference type="Google" id="ProtNLM"/>
    </source>
</evidence>
<keyword evidence="4" id="KW-0255">Endonuclease</keyword>
<dbReference type="CDD" id="cd00085">
    <property type="entry name" value="HNHc"/>
    <property type="match status" value="1"/>
</dbReference>
<dbReference type="Gene3D" id="3.90.540.10">
    <property type="entry name" value="Colicin/pyocin, DNase domain"/>
    <property type="match status" value="1"/>
</dbReference>